<sequence>MWDENGSGIEQYTSGHVTQGIGAHGEAQGDTLTANGTDIWSPRQFGRPCPTCSFTSGLVFDYDRTSGNAKSYLQVSCDTTERKSDVIKGIATWGNVWAASDNNSVCQRVRLYSTANAWIRDIPATDPGAIAFDRNGNLLVAQEAEGAVLQISQAGTTILHTLTLPAGEVPHSLYFDPTTQYLWIGDAGPDENVKIYDTRTFTLVSTFGTPGGYLDTTTGTKGQTGSLRFARIDGIGKDASGNIYILSQPWGAAWDNGRTGTNLYAYSPTGTLLYNLQGLNFEGIGSPDPATDAQKFYSGYHIFSCAAYPCSGGNYVASTVDPFDYPGDLRLVTDPAVYAGRGLDFGMVYDNGVNQILLATDQDPDNFALYHFNAANGDIAIPQGWITNVLGMASTHIRKGFALDDQGGVWASEDKGACSAAICYWPLTGFASDGTPQWGTMQSWPIPATIGTLGRVIYLPATDTLILANIIGTDWTSIGTRVEVYHGWVAGNQTNPVVINLTSTNPKSIAAAGNYLFVGYVHTVPNVDAFNLTTGTLDNTFINSNPNNVYVGNDVDSMYGIRAVLRSNGEYVVTKDDYNGTSIVVYRWTP</sequence>
<dbReference type="EMBL" id="WOEZ01000185">
    <property type="protein sequence ID" value="NPT59126.1"/>
    <property type="molecule type" value="Genomic_DNA"/>
</dbReference>
<dbReference type="SUPFAM" id="SSF101898">
    <property type="entry name" value="NHL repeat"/>
    <property type="match status" value="1"/>
</dbReference>
<gene>
    <name evidence="1" type="ORF">GNZ13_32345</name>
</gene>
<reference evidence="1 2" key="1">
    <citation type="submission" date="2019-11" db="EMBL/GenBank/DDBJ databases">
        <title>Metabolism of dissolved organic matter in forest soils.</title>
        <authorList>
            <person name="Cyle K.T."/>
            <person name="Wilhelm R.C."/>
            <person name="Martinez C.E."/>
        </authorList>
    </citation>
    <scope>NUCLEOTIDE SEQUENCE [LARGE SCALE GENOMIC DNA]</scope>
    <source>
        <strain evidence="1 2">5N</strain>
    </source>
</reference>
<dbReference type="InterPro" id="IPR011042">
    <property type="entry name" value="6-blade_b-propeller_TolB-like"/>
</dbReference>
<proteinExistence type="predicted"/>
<comment type="caution">
    <text evidence="1">The sequence shown here is derived from an EMBL/GenBank/DDBJ whole genome shotgun (WGS) entry which is preliminary data.</text>
</comment>
<protein>
    <submittedName>
        <fullName evidence="1">SMP-30/gluconolaconase/LRE-like region family protein</fullName>
    </submittedName>
</protein>
<keyword evidence="2" id="KW-1185">Reference proteome</keyword>
<evidence type="ECO:0000313" key="2">
    <source>
        <dbReference type="Proteomes" id="UP000655523"/>
    </source>
</evidence>
<dbReference type="Proteomes" id="UP000655523">
    <property type="component" value="Unassembled WGS sequence"/>
</dbReference>
<evidence type="ECO:0000313" key="1">
    <source>
        <dbReference type="EMBL" id="NPT59126.1"/>
    </source>
</evidence>
<name>A0A972NSQ0_9BURK</name>
<dbReference type="Gene3D" id="2.120.10.30">
    <property type="entry name" value="TolB, C-terminal domain"/>
    <property type="match status" value="1"/>
</dbReference>
<dbReference type="AlphaFoldDB" id="A0A972NSQ0"/>
<organism evidence="1 2">
    <name type="scientific">Paraburkholderia elongata</name>
    <dbReference type="NCBI Taxonomy" id="2675747"/>
    <lineage>
        <taxon>Bacteria</taxon>
        <taxon>Pseudomonadati</taxon>
        <taxon>Pseudomonadota</taxon>
        <taxon>Betaproteobacteria</taxon>
        <taxon>Burkholderiales</taxon>
        <taxon>Burkholderiaceae</taxon>
        <taxon>Paraburkholderia</taxon>
    </lineage>
</organism>
<accession>A0A972NSQ0</accession>